<dbReference type="EMBL" id="JBJKFK010000039">
    <property type="protein sequence ID" value="KAL3320646.1"/>
    <property type="molecule type" value="Genomic_DNA"/>
</dbReference>
<sequence length="69" mass="7836">MVNTSVMRSADFGNFYFQRETGEKSTLHQLQVLSIDVNGNFTKEIQTSTVQTRELPLFVLFGQCMGCIK</sequence>
<dbReference type="AlphaFoldDB" id="A0ABD2QQ71"/>
<organism evidence="1 2">
    <name type="scientific">Cichlidogyrus casuarinus</name>
    <dbReference type="NCBI Taxonomy" id="1844966"/>
    <lineage>
        <taxon>Eukaryota</taxon>
        <taxon>Metazoa</taxon>
        <taxon>Spiralia</taxon>
        <taxon>Lophotrochozoa</taxon>
        <taxon>Platyhelminthes</taxon>
        <taxon>Monogenea</taxon>
        <taxon>Monopisthocotylea</taxon>
        <taxon>Dactylogyridea</taxon>
        <taxon>Ancyrocephalidae</taxon>
        <taxon>Cichlidogyrus</taxon>
    </lineage>
</organism>
<evidence type="ECO:0000313" key="1">
    <source>
        <dbReference type="EMBL" id="KAL3320646.1"/>
    </source>
</evidence>
<dbReference type="Proteomes" id="UP001626550">
    <property type="component" value="Unassembled WGS sequence"/>
</dbReference>
<evidence type="ECO:0000313" key="2">
    <source>
        <dbReference type="Proteomes" id="UP001626550"/>
    </source>
</evidence>
<name>A0ABD2QQ71_9PLAT</name>
<protein>
    <submittedName>
        <fullName evidence="1">Uncharacterized protein</fullName>
    </submittedName>
</protein>
<accession>A0ABD2QQ71</accession>
<proteinExistence type="predicted"/>
<keyword evidence="2" id="KW-1185">Reference proteome</keyword>
<comment type="caution">
    <text evidence="1">The sequence shown here is derived from an EMBL/GenBank/DDBJ whole genome shotgun (WGS) entry which is preliminary data.</text>
</comment>
<reference evidence="1 2" key="1">
    <citation type="submission" date="2024-11" db="EMBL/GenBank/DDBJ databases">
        <title>Adaptive evolution of stress response genes in parasites aligns with host niche diversity.</title>
        <authorList>
            <person name="Hahn C."/>
            <person name="Resl P."/>
        </authorList>
    </citation>
    <scope>NUCLEOTIDE SEQUENCE [LARGE SCALE GENOMIC DNA]</scope>
    <source>
        <strain evidence="1">EGGRZ-B1_66</strain>
        <tissue evidence="1">Body</tissue>
    </source>
</reference>
<gene>
    <name evidence="1" type="ORF">Ciccas_000683</name>
</gene>